<evidence type="ECO:0000256" key="2">
    <source>
        <dbReference type="ARBA" id="ARBA00022630"/>
    </source>
</evidence>
<dbReference type="Gene3D" id="3.40.50.1950">
    <property type="entry name" value="Flavin prenyltransferase-like"/>
    <property type="match status" value="1"/>
</dbReference>
<dbReference type="SUPFAM" id="SSF52507">
    <property type="entry name" value="Homo-oligomeric flavin-containing Cys decarboxylases, HFCD"/>
    <property type="match status" value="1"/>
</dbReference>
<evidence type="ECO:0000256" key="7">
    <source>
        <dbReference type="HAMAP-Rule" id="MF_01984"/>
    </source>
</evidence>
<dbReference type="Pfam" id="PF02441">
    <property type="entry name" value="Flavoprotein"/>
    <property type="match status" value="1"/>
</dbReference>
<reference evidence="9 10" key="1">
    <citation type="submission" date="2019-02" db="EMBL/GenBank/DDBJ databases">
        <title>Deep-cultivation of Planctomycetes and their phenomic and genomic characterization uncovers novel biology.</title>
        <authorList>
            <person name="Wiegand S."/>
            <person name="Jogler M."/>
            <person name="Boedeker C."/>
            <person name="Pinto D."/>
            <person name="Vollmers J."/>
            <person name="Rivas-Marin E."/>
            <person name="Kohn T."/>
            <person name="Peeters S.H."/>
            <person name="Heuer A."/>
            <person name="Rast P."/>
            <person name="Oberbeckmann S."/>
            <person name="Bunk B."/>
            <person name="Jeske O."/>
            <person name="Meyerdierks A."/>
            <person name="Storesund J.E."/>
            <person name="Kallscheuer N."/>
            <person name="Luecker S."/>
            <person name="Lage O.M."/>
            <person name="Pohl T."/>
            <person name="Merkel B.J."/>
            <person name="Hornburger P."/>
            <person name="Mueller R.-W."/>
            <person name="Bruemmer F."/>
            <person name="Labrenz M."/>
            <person name="Spormann A.M."/>
            <person name="Op den Camp H."/>
            <person name="Overmann J."/>
            <person name="Amann R."/>
            <person name="Jetten M.S.M."/>
            <person name="Mascher T."/>
            <person name="Medema M.H."/>
            <person name="Devos D.P."/>
            <person name="Kaster A.-K."/>
            <person name="Ovreas L."/>
            <person name="Rohde M."/>
            <person name="Galperin M.Y."/>
            <person name="Jogler C."/>
        </authorList>
    </citation>
    <scope>NUCLEOTIDE SEQUENCE [LARGE SCALE GENOMIC DNA]</scope>
    <source>
        <strain evidence="9 10">Pan216</strain>
    </source>
</reference>
<evidence type="ECO:0000256" key="4">
    <source>
        <dbReference type="ARBA" id="ARBA00022679"/>
    </source>
</evidence>
<dbReference type="EC" id="2.5.1.129" evidence="7"/>
<keyword evidence="1 7" id="KW-0637">Prenyltransferase</keyword>
<evidence type="ECO:0000256" key="5">
    <source>
        <dbReference type="ARBA" id="ARBA00050612"/>
    </source>
</evidence>
<dbReference type="EMBL" id="CP036279">
    <property type="protein sequence ID" value="QDU62121.1"/>
    <property type="molecule type" value="Genomic_DNA"/>
</dbReference>
<evidence type="ECO:0000313" key="10">
    <source>
        <dbReference type="Proteomes" id="UP000317093"/>
    </source>
</evidence>
<evidence type="ECO:0000256" key="6">
    <source>
        <dbReference type="ARBA" id="ARBA00060793"/>
    </source>
</evidence>
<name>A0A518B567_9BACT</name>
<evidence type="ECO:0000256" key="3">
    <source>
        <dbReference type="ARBA" id="ARBA00022643"/>
    </source>
</evidence>
<keyword evidence="4 7" id="KW-0808">Transferase</keyword>
<dbReference type="RefSeq" id="WP_145258635.1">
    <property type="nucleotide sequence ID" value="NZ_CP036279.1"/>
</dbReference>
<keyword evidence="10" id="KW-1185">Reference proteome</keyword>
<feature type="binding site" evidence="7">
    <location>
        <position position="38"/>
    </location>
    <ligand>
        <name>FMN</name>
        <dbReference type="ChEBI" id="CHEBI:58210"/>
    </ligand>
</feature>
<feature type="binding site" evidence="7">
    <location>
        <begin position="100"/>
        <end position="103"/>
    </location>
    <ligand>
        <name>FMN</name>
        <dbReference type="ChEBI" id="CHEBI:58210"/>
    </ligand>
</feature>
<feature type="binding site" evidence="7">
    <location>
        <position position="165"/>
    </location>
    <ligand>
        <name>dimethylallyl phosphate</name>
        <dbReference type="ChEBI" id="CHEBI:88052"/>
    </ligand>
</feature>
<dbReference type="GO" id="GO:0106141">
    <property type="term" value="F:flavin prenyltransferase activity"/>
    <property type="evidence" value="ECO:0007669"/>
    <property type="project" value="UniProtKB-EC"/>
</dbReference>
<dbReference type="NCBIfam" id="TIGR00421">
    <property type="entry name" value="ubiX_pad"/>
    <property type="match status" value="1"/>
</dbReference>
<dbReference type="PANTHER" id="PTHR43374:SF1">
    <property type="entry name" value="FLAVIN PRENYLTRANSFERASE PAD1, MITOCHONDRIAL"/>
    <property type="match status" value="1"/>
</dbReference>
<dbReference type="HAMAP" id="MF_01984">
    <property type="entry name" value="ubiX_pad"/>
    <property type="match status" value="1"/>
</dbReference>
<feature type="binding site" evidence="7">
    <location>
        <position position="181"/>
    </location>
    <ligand>
        <name>dimethylallyl phosphate</name>
        <dbReference type="ChEBI" id="CHEBI:88052"/>
    </ligand>
</feature>
<dbReference type="NCBIfam" id="NF004685">
    <property type="entry name" value="PRK06029.1"/>
    <property type="match status" value="1"/>
</dbReference>
<dbReference type="KEGG" id="knv:Pan216_29870"/>
<comment type="similarity">
    <text evidence="6 7">Belongs to the UbiX/PAD1 family.</text>
</comment>
<dbReference type="OrthoDB" id="9781577at2"/>
<organism evidence="9 10">
    <name type="scientific">Kolteria novifilia</name>
    <dbReference type="NCBI Taxonomy" id="2527975"/>
    <lineage>
        <taxon>Bacteria</taxon>
        <taxon>Pseudomonadati</taxon>
        <taxon>Planctomycetota</taxon>
        <taxon>Planctomycetia</taxon>
        <taxon>Kolteriales</taxon>
        <taxon>Kolteriaceae</taxon>
        <taxon>Kolteria</taxon>
    </lineage>
</organism>
<dbReference type="PANTHER" id="PTHR43374">
    <property type="entry name" value="FLAVIN PRENYLTRANSFERASE"/>
    <property type="match status" value="1"/>
</dbReference>
<evidence type="ECO:0000256" key="1">
    <source>
        <dbReference type="ARBA" id="ARBA00022602"/>
    </source>
</evidence>
<keyword evidence="2 7" id="KW-0285">Flavoprotein</keyword>
<sequence>MADHPLVVAITGASGFEYGRRLLEVLLLADREVHLVMSPSAALVAKTESGRTIELEQFTSSALIDDVPADRLHYWRHHDFMAPVASGSFQTSGMAIVPCSMGTLATISQGLQTNLIHRAADVHLKERRPLVLTPRETPLSLISLENMTRVTRAGATVLPAMPGFYHKPQRIDDLIDFIVARICDHLGIDAELTPRWGKPKS</sequence>
<comment type="function">
    <text evidence="7">Flavin prenyltransferase that catalyzes the synthesis of the prenylated FMN cofactor (prenyl-FMN) for 4-hydroxy-3-polyprenylbenzoic acid decarboxylase UbiD. The prenyltransferase is metal-independent and links a dimethylallyl moiety from dimethylallyl monophosphate (DMAP) to the flavin N5 and C6 atoms of FMN.</text>
</comment>
<dbReference type="Proteomes" id="UP000317093">
    <property type="component" value="Chromosome"/>
</dbReference>
<feature type="binding site" evidence="7">
    <location>
        <begin position="12"/>
        <end position="14"/>
    </location>
    <ligand>
        <name>FMN</name>
        <dbReference type="ChEBI" id="CHEBI:58210"/>
    </ligand>
</feature>
<feature type="domain" description="Flavoprotein" evidence="8">
    <location>
        <begin position="6"/>
        <end position="186"/>
    </location>
</feature>
<evidence type="ECO:0000313" key="9">
    <source>
        <dbReference type="EMBL" id="QDU62121.1"/>
    </source>
</evidence>
<accession>A0A518B567</accession>
<dbReference type="InterPro" id="IPR003382">
    <property type="entry name" value="Flavoprotein"/>
</dbReference>
<evidence type="ECO:0000259" key="8">
    <source>
        <dbReference type="Pfam" id="PF02441"/>
    </source>
</evidence>
<gene>
    <name evidence="7" type="primary">ubiX</name>
    <name evidence="9" type="ORF">Pan216_29870</name>
</gene>
<proteinExistence type="inferred from homology"/>
<comment type="catalytic activity">
    <reaction evidence="5 7">
        <text>dimethylallyl phosphate + FMNH2 = prenylated FMNH2 + phosphate</text>
        <dbReference type="Rhea" id="RHEA:37743"/>
        <dbReference type="ChEBI" id="CHEBI:43474"/>
        <dbReference type="ChEBI" id="CHEBI:57618"/>
        <dbReference type="ChEBI" id="CHEBI:87467"/>
        <dbReference type="ChEBI" id="CHEBI:88052"/>
        <dbReference type="EC" id="2.5.1.129"/>
    </reaction>
</comment>
<dbReference type="GO" id="GO:0016831">
    <property type="term" value="F:carboxy-lyase activity"/>
    <property type="evidence" value="ECO:0007669"/>
    <property type="project" value="TreeGrafter"/>
</dbReference>
<feature type="binding site" evidence="7">
    <location>
        <position position="135"/>
    </location>
    <ligand>
        <name>FMN</name>
        <dbReference type="ChEBI" id="CHEBI:58210"/>
    </ligand>
</feature>
<dbReference type="InterPro" id="IPR036551">
    <property type="entry name" value="Flavin_trans-like"/>
</dbReference>
<protein>
    <recommendedName>
        <fullName evidence="7">Flavin prenyltransferase UbiX</fullName>
        <ecNumber evidence="7">2.5.1.129</ecNumber>
    </recommendedName>
</protein>
<comment type="caution">
    <text evidence="7">Lacks conserved residue(s) required for the propagation of feature annotation.</text>
</comment>
<dbReference type="InterPro" id="IPR004507">
    <property type="entry name" value="UbiX-like"/>
</dbReference>
<keyword evidence="9" id="KW-0456">Lyase</keyword>
<dbReference type="FunFam" id="3.40.50.1950:FF:000001">
    <property type="entry name" value="Flavin prenyltransferase UbiX"/>
    <property type="match status" value="1"/>
</dbReference>
<keyword evidence="3 7" id="KW-0288">FMN</keyword>
<dbReference type="AlphaFoldDB" id="A0A518B567"/>